<accession>A0ABD3QCG7</accession>
<dbReference type="Proteomes" id="UP001530315">
    <property type="component" value="Unassembled WGS sequence"/>
</dbReference>
<reference evidence="3 4" key="1">
    <citation type="submission" date="2024-10" db="EMBL/GenBank/DDBJ databases">
        <title>Updated reference genomes for cyclostephanoid diatoms.</title>
        <authorList>
            <person name="Roberts W.R."/>
            <person name="Alverson A.J."/>
        </authorList>
    </citation>
    <scope>NUCLEOTIDE SEQUENCE [LARGE SCALE GENOMIC DNA]</scope>
    <source>
        <strain evidence="3 4">AJA276-08</strain>
    </source>
</reference>
<feature type="domain" description="SAM" evidence="1">
    <location>
        <begin position="456"/>
        <end position="521"/>
    </location>
</feature>
<dbReference type="Gene3D" id="3.30.710.10">
    <property type="entry name" value="Potassium Channel Kv1.1, Chain A"/>
    <property type="match status" value="2"/>
</dbReference>
<dbReference type="PROSITE" id="PS51886">
    <property type="entry name" value="TLDC"/>
    <property type="match status" value="1"/>
</dbReference>
<dbReference type="InterPro" id="IPR003131">
    <property type="entry name" value="T1-type_BTB"/>
</dbReference>
<sequence>MESMEELSVAHKRIRVAEDNYERDYNELILALSQRESKLNKRLNELNRKKHDIAHKNGNIDATDGDLVEINAGGTIVVAKQFTLTQIKGTRLEGLFSGRWDKMLQRDSNGRIFLDVNTTCFQAIVDYLNEMLISSKDSPPSPPSVDDEHNRILQHQLKLFGLLVGLPDSNIIRDEGHSIVLRDWLKEDGSDGGFVLLYQGSRDGLSASAFHSRCDNKGCTLTIIETTDGKVIGGYSNASWASTFGYSAANKAFLFALSGSGILCPWKMKLKKANSLHAIRNHSSFGPTFGGGCDMLVSGPNVMFTKLGYTYYPGPLSDGASFTIKEIEVFQVNASSPPARFAYSTENQSNLTIQAAEQVARFSADINDAINRHHACLLRAEAEVAYLELSFQDEQTFIEKFASGDAKDTIALNVSGTMMATTRSTLCNVEDSVLAQQFDDSKWTEQGCRGTRVEGWTPDEVHAWAKGIDGLPEEVGIILYDNKITGQELLALSLDGLKMMGIERAGTMCLLLKEIEKLEKSCRDFVTLIEHSPYCFGKILDYLRLKQLHSLGLLTTEPTLPEVRDAQKKRFEKVVNYYFPGDSARAILGYSHCVL</sequence>
<dbReference type="InterPro" id="IPR013761">
    <property type="entry name" value="SAM/pointed_sf"/>
</dbReference>
<dbReference type="InterPro" id="IPR006571">
    <property type="entry name" value="TLDc_dom"/>
</dbReference>
<evidence type="ECO:0000313" key="4">
    <source>
        <dbReference type="Proteomes" id="UP001530315"/>
    </source>
</evidence>
<dbReference type="PANTHER" id="PTHR14499">
    <property type="entry name" value="POTASSIUM CHANNEL TETRAMERIZATION DOMAIN-CONTAINING"/>
    <property type="match status" value="1"/>
</dbReference>
<name>A0ABD3QCG7_9STRA</name>
<dbReference type="EMBL" id="JALLAZ020000343">
    <property type="protein sequence ID" value="KAL3797591.1"/>
    <property type="molecule type" value="Genomic_DNA"/>
</dbReference>
<dbReference type="SUPFAM" id="SSF54695">
    <property type="entry name" value="POZ domain"/>
    <property type="match status" value="2"/>
</dbReference>
<dbReference type="Gene3D" id="1.10.150.50">
    <property type="entry name" value="Transcription Factor, Ets-1"/>
    <property type="match status" value="1"/>
</dbReference>
<organism evidence="3 4">
    <name type="scientific">Stephanodiscus triporus</name>
    <dbReference type="NCBI Taxonomy" id="2934178"/>
    <lineage>
        <taxon>Eukaryota</taxon>
        <taxon>Sar</taxon>
        <taxon>Stramenopiles</taxon>
        <taxon>Ochrophyta</taxon>
        <taxon>Bacillariophyta</taxon>
        <taxon>Coscinodiscophyceae</taxon>
        <taxon>Thalassiosirophycidae</taxon>
        <taxon>Stephanodiscales</taxon>
        <taxon>Stephanodiscaceae</taxon>
        <taxon>Stephanodiscus</taxon>
    </lineage>
</organism>
<protein>
    <recommendedName>
        <fullName evidence="5">TLDc domain-containing protein</fullName>
    </recommendedName>
</protein>
<dbReference type="Pfam" id="PF07534">
    <property type="entry name" value="TLD"/>
    <property type="match status" value="1"/>
</dbReference>
<dbReference type="InterPro" id="IPR011333">
    <property type="entry name" value="SKP1/BTB/POZ_sf"/>
</dbReference>
<dbReference type="Pfam" id="PF02214">
    <property type="entry name" value="BTB_2"/>
    <property type="match status" value="1"/>
</dbReference>
<evidence type="ECO:0000259" key="1">
    <source>
        <dbReference type="PROSITE" id="PS50105"/>
    </source>
</evidence>
<evidence type="ECO:0008006" key="5">
    <source>
        <dbReference type="Google" id="ProtNLM"/>
    </source>
</evidence>
<dbReference type="SMART" id="SM00584">
    <property type="entry name" value="TLDc"/>
    <property type="match status" value="1"/>
</dbReference>
<dbReference type="AlphaFoldDB" id="A0ABD3QCG7"/>
<dbReference type="PROSITE" id="PS50105">
    <property type="entry name" value="SAM_DOMAIN"/>
    <property type="match status" value="1"/>
</dbReference>
<dbReference type="InterPro" id="IPR001660">
    <property type="entry name" value="SAM"/>
</dbReference>
<proteinExistence type="predicted"/>
<keyword evidence="4" id="KW-1185">Reference proteome</keyword>
<evidence type="ECO:0000259" key="2">
    <source>
        <dbReference type="PROSITE" id="PS51886"/>
    </source>
</evidence>
<evidence type="ECO:0000313" key="3">
    <source>
        <dbReference type="EMBL" id="KAL3797591.1"/>
    </source>
</evidence>
<dbReference type="Pfam" id="PF07647">
    <property type="entry name" value="SAM_2"/>
    <property type="match status" value="1"/>
</dbReference>
<dbReference type="SMART" id="SM00454">
    <property type="entry name" value="SAM"/>
    <property type="match status" value="1"/>
</dbReference>
<comment type="caution">
    <text evidence="3">The sequence shown here is derived from an EMBL/GenBank/DDBJ whole genome shotgun (WGS) entry which is preliminary data.</text>
</comment>
<dbReference type="SUPFAM" id="SSF47769">
    <property type="entry name" value="SAM/Pointed domain"/>
    <property type="match status" value="1"/>
</dbReference>
<gene>
    <name evidence="3" type="ORF">ACHAW5_003310</name>
</gene>
<dbReference type="PANTHER" id="PTHR14499:SF136">
    <property type="entry name" value="GH08630P"/>
    <property type="match status" value="1"/>
</dbReference>
<feature type="domain" description="TLDc" evidence="2">
    <location>
        <begin position="171"/>
        <end position="333"/>
    </location>
</feature>